<organism evidence="1 2">
    <name type="scientific">Ancylomarina salipaludis</name>
    <dbReference type="NCBI Taxonomy" id="2501299"/>
    <lineage>
        <taxon>Bacteria</taxon>
        <taxon>Pseudomonadati</taxon>
        <taxon>Bacteroidota</taxon>
        <taxon>Bacteroidia</taxon>
        <taxon>Marinilabiliales</taxon>
        <taxon>Marinifilaceae</taxon>
        <taxon>Ancylomarina</taxon>
    </lineage>
</organism>
<gene>
    <name evidence="1" type="ORF">EO244_00125</name>
</gene>
<reference evidence="1 2" key="1">
    <citation type="submission" date="2019-01" db="EMBL/GenBank/DDBJ databases">
        <title>Ancylomarina salipaludis sp. nov., isolated from a salt marsh.</title>
        <authorList>
            <person name="Yoon J.-H."/>
        </authorList>
    </citation>
    <scope>NUCLEOTIDE SEQUENCE [LARGE SCALE GENOMIC DNA]</scope>
    <source>
        <strain evidence="1 2">SHSM-M15</strain>
    </source>
</reference>
<accession>A0A4Q1JQ64</accession>
<keyword evidence="2" id="KW-1185">Reference proteome</keyword>
<dbReference type="AlphaFoldDB" id="A0A4Q1JQ64"/>
<dbReference type="RefSeq" id="WP_129251768.1">
    <property type="nucleotide sequence ID" value="NZ_SAXA01000001.1"/>
</dbReference>
<dbReference type="GO" id="GO:0015035">
    <property type="term" value="F:protein-disulfide reductase activity"/>
    <property type="evidence" value="ECO:0007669"/>
    <property type="project" value="InterPro"/>
</dbReference>
<dbReference type="InterPro" id="IPR052927">
    <property type="entry name" value="DCC_oxidoreductase"/>
</dbReference>
<dbReference type="OrthoDB" id="9785438at2"/>
<proteinExistence type="predicted"/>
<dbReference type="PANTHER" id="PTHR33639">
    <property type="entry name" value="THIOL-DISULFIDE OXIDOREDUCTASE DCC"/>
    <property type="match status" value="1"/>
</dbReference>
<dbReference type="Proteomes" id="UP000289703">
    <property type="component" value="Unassembled WGS sequence"/>
</dbReference>
<evidence type="ECO:0000313" key="1">
    <source>
        <dbReference type="EMBL" id="RXQ97338.1"/>
    </source>
</evidence>
<protein>
    <submittedName>
        <fullName evidence="1">DUF393 domain-containing protein</fullName>
    </submittedName>
</protein>
<dbReference type="Pfam" id="PF04134">
    <property type="entry name" value="DCC1-like"/>
    <property type="match status" value="1"/>
</dbReference>
<evidence type="ECO:0000313" key="2">
    <source>
        <dbReference type="Proteomes" id="UP000289703"/>
    </source>
</evidence>
<dbReference type="EMBL" id="SAXA01000001">
    <property type="protein sequence ID" value="RXQ97338.1"/>
    <property type="molecule type" value="Genomic_DNA"/>
</dbReference>
<comment type="caution">
    <text evidence="1">The sequence shown here is derived from an EMBL/GenBank/DDBJ whole genome shotgun (WGS) entry which is preliminary data.</text>
</comment>
<dbReference type="PANTHER" id="PTHR33639:SF2">
    <property type="entry name" value="DUF393 DOMAIN-CONTAINING PROTEIN"/>
    <property type="match status" value="1"/>
</dbReference>
<sequence>MTESQSSHPIVLFDGVCNLCNTSVRFLLAYNKKANLLFCPLQSAKADKLIRDLNWKGEKLDSLIFIEERQVYTKSEAVFEISKHLIYPWKAIYHFRHLPKRFCNWVYDKIAKNRYAWFGKKTSCMIPKSDWKNRFL</sequence>
<dbReference type="InterPro" id="IPR007263">
    <property type="entry name" value="DCC1-like"/>
</dbReference>
<name>A0A4Q1JQ64_9BACT</name>